<name>A0A1M4WY79_9GAMM</name>
<keyword evidence="2" id="KW-1185">Reference proteome</keyword>
<dbReference type="AlphaFoldDB" id="A0A1M4WY79"/>
<dbReference type="Proteomes" id="UP000184346">
    <property type="component" value="Unassembled WGS sequence"/>
</dbReference>
<dbReference type="RefSeq" id="WP_072820885.1">
    <property type="nucleotide sequence ID" value="NZ_FQUJ01000005.1"/>
</dbReference>
<proteinExistence type="predicted"/>
<accession>A0A1M4WY79</accession>
<reference evidence="1 2" key="1">
    <citation type="submission" date="2016-11" db="EMBL/GenBank/DDBJ databases">
        <authorList>
            <person name="Jaros S."/>
            <person name="Januszkiewicz K."/>
            <person name="Wedrychowicz H."/>
        </authorList>
    </citation>
    <scope>NUCLEOTIDE SEQUENCE [LARGE SCALE GENOMIC DNA]</scope>
    <source>
        <strain evidence="1 2">DSM 19980</strain>
    </source>
</reference>
<protein>
    <recommendedName>
        <fullName evidence="3">Preprotein translocase subunit YajC</fullName>
    </recommendedName>
</protein>
<evidence type="ECO:0008006" key="3">
    <source>
        <dbReference type="Google" id="ProtNLM"/>
    </source>
</evidence>
<sequence>MAFWLVTLFAMLAILSPVMWLRPSRRDRRLGELRQYARQKGVGVKFAKPPLHAPTSGVLSYSWPYPQHSPGPYFVLVRNSHAGESLRPFSEEFGEWRWRIEPLRPLLEEARRSLESALEQLPEDALVLESERGYLTLWWSESQDVTAFDATHAVLATARDALGDPGQGRDSLSAPP</sequence>
<dbReference type="EMBL" id="FQUJ01000005">
    <property type="protein sequence ID" value="SHE86241.1"/>
    <property type="molecule type" value="Genomic_DNA"/>
</dbReference>
<dbReference type="OrthoDB" id="5731018at2"/>
<evidence type="ECO:0000313" key="2">
    <source>
        <dbReference type="Proteomes" id="UP000184346"/>
    </source>
</evidence>
<organism evidence="1 2">
    <name type="scientific">Modicisalibacter ilicicola DSM 19980</name>
    <dbReference type="NCBI Taxonomy" id="1121942"/>
    <lineage>
        <taxon>Bacteria</taxon>
        <taxon>Pseudomonadati</taxon>
        <taxon>Pseudomonadota</taxon>
        <taxon>Gammaproteobacteria</taxon>
        <taxon>Oceanospirillales</taxon>
        <taxon>Halomonadaceae</taxon>
        <taxon>Modicisalibacter</taxon>
    </lineage>
</organism>
<gene>
    <name evidence="1" type="ORF">SAMN02745148_01255</name>
</gene>
<evidence type="ECO:0000313" key="1">
    <source>
        <dbReference type="EMBL" id="SHE86241.1"/>
    </source>
</evidence>